<sequence length="332" mass="33185">MTGLSPKSRRDILIVVAVLVLAAGAFVAVFFALRTPPVPNAGELPDSPVSVPDATSVPSPIPTPVPSTSTPATGTPTAAPGASATEPTETVRFLDVDGSSIGVRATAGACGGAAPVVELSVDDGATWVPTALPVDDEVAQIVSLDVVSAEQVDLVVLAGDDCEPTVLTSYTAGQFWQDYPDRLGTASYASPASLSTVVVDGDRVGAPCGSALGAASADQGLVVRCADGAFLFQSLGVWQPVTTLGLSGLTFNQGDDASYLVGAQAGREGCSGATVSRFALDGSTFGGEVRGCAPVNGSATNVAVGADDEAVWVWDGTVVARSADGGATWITS</sequence>
<keyword evidence="4" id="KW-1185">Reference proteome</keyword>
<evidence type="ECO:0000313" key="4">
    <source>
        <dbReference type="Proteomes" id="UP000549913"/>
    </source>
</evidence>
<dbReference type="SUPFAM" id="SSF110296">
    <property type="entry name" value="Oligoxyloglucan reducing end-specific cellobiohydrolase"/>
    <property type="match status" value="1"/>
</dbReference>
<evidence type="ECO:0000256" key="1">
    <source>
        <dbReference type="SAM" id="MobiDB-lite"/>
    </source>
</evidence>
<evidence type="ECO:0000256" key="2">
    <source>
        <dbReference type="SAM" id="Phobius"/>
    </source>
</evidence>
<evidence type="ECO:0000313" key="3">
    <source>
        <dbReference type="EMBL" id="NYD68913.1"/>
    </source>
</evidence>
<keyword evidence="2" id="KW-1133">Transmembrane helix</keyword>
<protein>
    <recommendedName>
        <fullName evidence="5">Exo-alpha-sialidase</fullName>
    </recommendedName>
</protein>
<accession>A0A852SIA2</accession>
<dbReference type="AlphaFoldDB" id="A0A852SIA2"/>
<gene>
    <name evidence="3" type="ORF">BJ984_000071</name>
</gene>
<feature type="transmembrane region" description="Helical" evidence="2">
    <location>
        <begin position="12"/>
        <end position="33"/>
    </location>
</feature>
<keyword evidence="2" id="KW-0472">Membrane</keyword>
<feature type="compositionally biased region" description="Low complexity" evidence="1">
    <location>
        <begin position="66"/>
        <end position="88"/>
    </location>
</feature>
<dbReference type="EMBL" id="JACCBM010000001">
    <property type="protein sequence ID" value="NYD68913.1"/>
    <property type="molecule type" value="Genomic_DNA"/>
</dbReference>
<keyword evidence="2" id="KW-0812">Transmembrane</keyword>
<reference evidence="3 4" key="1">
    <citation type="submission" date="2020-07" db="EMBL/GenBank/DDBJ databases">
        <title>Sequencing the genomes of 1000 actinobacteria strains.</title>
        <authorList>
            <person name="Klenk H.-P."/>
        </authorList>
    </citation>
    <scope>NUCLEOTIDE SEQUENCE [LARGE SCALE GENOMIC DNA]</scope>
    <source>
        <strain evidence="3 4">DSM 26474</strain>
    </source>
</reference>
<dbReference type="Proteomes" id="UP000549913">
    <property type="component" value="Unassembled WGS sequence"/>
</dbReference>
<name>A0A852SIA2_9MICO</name>
<organism evidence="3 4">
    <name type="scientific">Herbiconiux flava</name>
    <dbReference type="NCBI Taxonomy" id="881268"/>
    <lineage>
        <taxon>Bacteria</taxon>
        <taxon>Bacillati</taxon>
        <taxon>Actinomycetota</taxon>
        <taxon>Actinomycetes</taxon>
        <taxon>Micrococcales</taxon>
        <taxon>Microbacteriaceae</taxon>
        <taxon>Herbiconiux</taxon>
    </lineage>
</organism>
<dbReference type="RefSeq" id="WP_179546344.1">
    <property type="nucleotide sequence ID" value="NZ_BSEW01000001.1"/>
</dbReference>
<proteinExistence type="predicted"/>
<comment type="caution">
    <text evidence="3">The sequence shown here is derived from an EMBL/GenBank/DDBJ whole genome shotgun (WGS) entry which is preliminary data.</text>
</comment>
<evidence type="ECO:0008006" key="5">
    <source>
        <dbReference type="Google" id="ProtNLM"/>
    </source>
</evidence>
<feature type="region of interest" description="Disordered" evidence="1">
    <location>
        <begin position="44"/>
        <end position="88"/>
    </location>
</feature>